<accession>A0A388S9W1</accession>
<reference evidence="2 3" key="1">
    <citation type="journal article" date="2018" name="Int. J. Syst. Evol. Microbiol.">
        <title>Mesosutterella multiformis gen. nov., sp. nov., a member of the family Sutterellaceae and Sutterella megalosphaeroides sp. nov., isolated from human faeces.</title>
        <authorList>
            <person name="Sakamoto M."/>
            <person name="Ikeyama N."/>
            <person name="Kunihiro T."/>
            <person name="Iino T."/>
            <person name="Yuki M."/>
            <person name="Ohkuma M."/>
        </authorList>
    </citation>
    <scope>NUCLEOTIDE SEQUENCE [LARGE SCALE GENOMIC DNA]</scope>
    <source>
        <strain evidence="2 3">4NBBH2</strain>
    </source>
</reference>
<sequence length="206" mass="22357">MWIRTLIVAFGLALGIGLCAYVARQFTKIGGKGAVGTAFRWGLFPLAVFLLTFPLLAMHGLLRAIEGMTILILDLSTLLFFIGLVIGLWKESLRYKGPFVMDRTIALNRPVKKVFSVLLVIGLLALAPFLISYAATLILEDLTDLSISSPALEPAVRSFFDFYFPVGIGAAILSAVSAAFSLAWDWTLGGVIESILTRITRARFGG</sequence>
<organism evidence="2 3">
    <name type="scientific">Mesosutterella multiformis</name>
    <dbReference type="NCBI Taxonomy" id="2259133"/>
    <lineage>
        <taxon>Bacteria</taxon>
        <taxon>Pseudomonadati</taxon>
        <taxon>Pseudomonadota</taxon>
        <taxon>Betaproteobacteria</taxon>
        <taxon>Burkholderiales</taxon>
        <taxon>Sutterellaceae</taxon>
        <taxon>Mesosutterella</taxon>
    </lineage>
</organism>
<name>A0A388S9W1_9BURK</name>
<keyword evidence="1" id="KW-0472">Membrane</keyword>
<feature type="transmembrane region" description="Helical" evidence="1">
    <location>
        <begin position="114"/>
        <end position="139"/>
    </location>
</feature>
<keyword evidence="3" id="KW-1185">Reference proteome</keyword>
<feature type="transmembrane region" description="Helical" evidence="1">
    <location>
        <begin position="68"/>
        <end position="89"/>
    </location>
</feature>
<keyword evidence="1" id="KW-0812">Transmembrane</keyword>
<gene>
    <name evidence="2" type="ORF">MESMUL_03800</name>
</gene>
<protein>
    <submittedName>
        <fullName evidence="2">Uncharacterized protein</fullName>
    </submittedName>
</protein>
<comment type="caution">
    <text evidence="2">The sequence shown here is derived from an EMBL/GenBank/DDBJ whole genome shotgun (WGS) entry which is preliminary data.</text>
</comment>
<feature type="transmembrane region" description="Helical" evidence="1">
    <location>
        <begin position="162"/>
        <end position="184"/>
    </location>
</feature>
<feature type="transmembrane region" description="Helical" evidence="1">
    <location>
        <begin position="43"/>
        <end position="62"/>
    </location>
</feature>
<dbReference type="EMBL" id="BGZJ01000001">
    <property type="protein sequence ID" value="GBO93026.1"/>
    <property type="molecule type" value="Genomic_DNA"/>
</dbReference>
<dbReference type="Proteomes" id="UP000266091">
    <property type="component" value="Unassembled WGS sequence"/>
</dbReference>
<dbReference type="RefSeq" id="WP_116269499.1">
    <property type="nucleotide sequence ID" value="NZ_BGZJ01000001.1"/>
</dbReference>
<feature type="transmembrane region" description="Helical" evidence="1">
    <location>
        <begin position="6"/>
        <end position="23"/>
    </location>
</feature>
<keyword evidence="1" id="KW-1133">Transmembrane helix</keyword>
<proteinExistence type="predicted"/>
<evidence type="ECO:0000313" key="3">
    <source>
        <dbReference type="Proteomes" id="UP000266091"/>
    </source>
</evidence>
<dbReference type="AlphaFoldDB" id="A0A388S9W1"/>
<accession>A0A401LKU4</accession>
<dbReference type="OrthoDB" id="9869397at2"/>
<evidence type="ECO:0000313" key="2">
    <source>
        <dbReference type="EMBL" id="GBO93026.1"/>
    </source>
</evidence>
<evidence type="ECO:0000256" key="1">
    <source>
        <dbReference type="SAM" id="Phobius"/>
    </source>
</evidence>